<feature type="domain" description="RapA2 cadherin-like" evidence="7">
    <location>
        <begin position="377"/>
        <end position="458"/>
    </location>
</feature>
<sequence length="1317" mass="134181">MGRGTLRRASGIAVQVMVGDPVYQGDVIETAAGGRIGIRFIDGTVFTLSCSTRVVLNEFVCDSTGTSHSALFGVARGAFAFIAGQLAKTGCLKVDTPFGSIRGRAHTGGIGILTLTALTFSMMKEVQAADPNVTFLDDDIITYKDLEHGAFELVTKEAIPRHFFVEDPGATIVLRPQGSTISVNQITNSATRMAELQAAQQEVLATFAKGPGSTGSSTPPFVNPLPLQPINFIQTDGSSPAQNSLPPLPWVFASVPEIIFGRLPPPPPTLTALTGPTEIDTVAFDVFAATSGTFVASSPNSDATLIYGISGGTSGTTVLGGVTYDVSNTGPYGTLYVNSMTGAYTLVPDSGAINALTTPTTMSFIVTVSDGTLSSDQTFTIAINGTNDAAIISGTATGAVIEAGGAAHATPGTPTATGTLTDIDVDNAPNTFTAVSAPAASAGGYGTFTMTAAGLWTYTLNEANGAVQALNVGDTLTDSFTVTTVDGTAQVVVITIEGSNDAAIISGTMAGSVIEAGDATCGTTTATGTLTDTDVDNTANAFTAVTSPRASADGYGTFTMTAAGVWTYTLDDANCAVQALNIGDTLTDTFTVTTVDGTAQVVLITINGSNDAAVISGTTTGSVIEAGGATCGTPTATGTLTDTDVDNTANTFTAVTSPKASTGGYGTFTMTAAGLWIYTLDDANSAVQALDVCATLTDTFTVTTVDGTAQVVTITINGSSDADPNDFDWLATGKEVISDPPHVYGTPGGETIAGGGNDGQIVYAGAGNDTINGTGKCDLLYGGSGNDTLKGNDGDDTIYGGSGRDTINGNNGCDIIVGGYGADNLTGSNGDDRFVYLSVADSNAARFDTISDFKSGSDRIDLTALGGLAFAVLALTSTSTSVPAHTIAWLYDSTSNQTIVYVNPTDQTLSIGSSALLEIHLQGIVTVESSDFVFVAPTASAEVTGEPINLELVVTAENDGAAVTMTSADIPSDWTGNDDALLTDQSWSLQTTAVSYGFDVDQDPIGLIGYAISASFAEARVHATDDASGNTTITPANGRSIVLERVHVTAATENDFAFDHAPVLDIAGTTTIADAAELNRNAHGMASDGVGWIAQSHHNWNSHSGTHSVATSNNEDHTNSQGDHLSDDGLIPTNDRAIHATNTHVHTIDTDSDVLHRPAVLGASGNHGLMLASSIANSAVPLSGDRTETPLGEASGHGAAAMHGASVLDFEAPSTADVVFGARAAGTLGLGDSFHFNDAISDLDGSDLVDLADVDLAASPISHREDAAGTRGYHAASDGAQAIEASLLEPHSADHFNLVPGRAASAGATHAMHDLMV</sequence>
<feature type="domain" description="Peptidase M10 serralysin C-terminal" evidence="6">
    <location>
        <begin position="808"/>
        <end position="933"/>
    </location>
</feature>
<dbReference type="InterPro" id="IPR011049">
    <property type="entry name" value="Serralysin-like_metalloprot_C"/>
</dbReference>
<dbReference type="InterPro" id="IPR040853">
    <property type="entry name" value="RapA2_cadherin-like"/>
</dbReference>
<dbReference type="InterPro" id="IPR013783">
    <property type="entry name" value="Ig-like_fold"/>
</dbReference>
<evidence type="ECO:0000259" key="6">
    <source>
        <dbReference type="Pfam" id="PF08548"/>
    </source>
</evidence>
<proteinExistence type="predicted"/>
<dbReference type="PANTHER" id="PTHR38340">
    <property type="entry name" value="S-LAYER PROTEIN"/>
    <property type="match status" value="1"/>
</dbReference>
<feature type="domain" description="RapA2 cadherin-like" evidence="7">
    <location>
        <begin position="491"/>
        <end position="568"/>
    </location>
</feature>
<name>A0A975RQC7_9BRAD</name>
<reference evidence="8" key="1">
    <citation type="submission" date="2021-06" db="EMBL/GenBank/DDBJ databases">
        <title>Bradyrhizobium sp. S2-20-1 Genome sequencing.</title>
        <authorList>
            <person name="Jin L."/>
        </authorList>
    </citation>
    <scope>NUCLEOTIDE SEQUENCE</scope>
    <source>
        <strain evidence="8">S2-20-1</strain>
    </source>
</reference>
<evidence type="ECO:0000256" key="4">
    <source>
        <dbReference type="ARBA" id="ARBA00022737"/>
    </source>
</evidence>
<dbReference type="EMBL" id="CP076134">
    <property type="protein sequence ID" value="QWG15703.1"/>
    <property type="molecule type" value="Genomic_DNA"/>
</dbReference>
<dbReference type="PANTHER" id="PTHR38340:SF1">
    <property type="entry name" value="S-LAYER PROTEIN"/>
    <property type="match status" value="1"/>
</dbReference>
<organism evidence="8 9">
    <name type="scientific">Bradyrhizobium sediminis</name>
    <dbReference type="NCBI Taxonomy" id="2840469"/>
    <lineage>
        <taxon>Bacteria</taxon>
        <taxon>Pseudomonadati</taxon>
        <taxon>Pseudomonadota</taxon>
        <taxon>Alphaproteobacteria</taxon>
        <taxon>Hyphomicrobiales</taxon>
        <taxon>Nitrobacteraceae</taxon>
        <taxon>Bradyrhizobium</taxon>
    </lineage>
</organism>
<gene>
    <name evidence="8" type="ORF">KMZ29_08070</name>
</gene>
<dbReference type="InterPro" id="IPR013858">
    <property type="entry name" value="Peptidase_M10B_C"/>
</dbReference>
<dbReference type="GO" id="GO:0005615">
    <property type="term" value="C:extracellular space"/>
    <property type="evidence" value="ECO:0007669"/>
    <property type="project" value="InterPro"/>
</dbReference>
<evidence type="ECO:0000313" key="9">
    <source>
        <dbReference type="Proteomes" id="UP000680839"/>
    </source>
</evidence>
<dbReference type="Pfam" id="PF00353">
    <property type="entry name" value="HemolysinCabind"/>
    <property type="match status" value="2"/>
</dbReference>
<comment type="cofactor">
    <cofactor evidence="1">
        <name>Ca(2+)</name>
        <dbReference type="ChEBI" id="CHEBI:29108"/>
    </cofactor>
</comment>
<dbReference type="InterPro" id="IPR010221">
    <property type="entry name" value="VCBS_dom"/>
</dbReference>
<dbReference type="Pfam" id="PF17803">
    <property type="entry name" value="Cadherin_4"/>
    <property type="match status" value="3"/>
</dbReference>
<evidence type="ECO:0000256" key="2">
    <source>
        <dbReference type="ARBA" id="ARBA00004613"/>
    </source>
</evidence>
<feature type="domain" description="RapA2 cadherin-like" evidence="7">
    <location>
        <begin position="602"/>
        <end position="678"/>
    </location>
</feature>
<feature type="compositionally biased region" description="Polar residues" evidence="5">
    <location>
        <begin position="1097"/>
        <end position="1123"/>
    </location>
</feature>
<dbReference type="InterPro" id="IPR050557">
    <property type="entry name" value="RTX_toxin/Mannuronan_C5-epim"/>
</dbReference>
<evidence type="ECO:0000256" key="1">
    <source>
        <dbReference type="ARBA" id="ARBA00001913"/>
    </source>
</evidence>
<dbReference type="InterPro" id="IPR001343">
    <property type="entry name" value="Hemolysn_Ca-bd"/>
</dbReference>
<dbReference type="PROSITE" id="PS00330">
    <property type="entry name" value="HEMOLYSIN_CALCIUM"/>
    <property type="match status" value="1"/>
</dbReference>
<dbReference type="PRINTS" id="PR00313">
    <property type="entry name" value="CABNDNGRPT"/>
</dbReference>
<dbReference type="InterPro" id="IPR018511">
    <property type="entry name" value="Hemolysin-typ_Ca-bd_CS"/>
</dbReference>
<feature type="region of interest" description="Disordered" evidence="5">
    <location>
        <begin position="1097"/>
        <end position="1130"/>
    </location>
</feature>
<dbReference type="GO" id="GO:0005509">
    <property type="term" value="F:calcium ion binding"/>
    <property type="evidence" value="ECO:0007669"/>
    <property type="project" value="InterPro"/>
</dbReference>
<accession>A0A975RQC7</accession>
<dbReference type="Pfam" id="PF08548">
    <property type="entry name" value="Peptidase_M10_C"/>
    <property type="match status" value="1"/>
</dbReference>
<keyword evidence="3" id="KW-0964">Secreted</keyword>
<evidence type="ECO:0000259" key="7">
    <source>
        <dbReference type="Pfam" id="PF17803"/>
    </source>
</evidence>
<protein>
    <submittedName>
        <fullName evidence="8">VCBS domain-containing protein</fullName>
    </submittedName>
</protein>
<evidence type="ECO:0000313" key="8">
    <source>
        <dbReference type="EMBL" id="QWG15703.1"/>
    </source>
</evidence>
<comment type="subcellular location">
    <subcellularLocation>
        <location evidence="2">Secreted</location>
    </subcellularLocation>
</comment>
<dbReference type="Gene3D" id="2.150.10.10">
    <property type="entry name" value="Serralysin-like metalloprotease, C-terminal"/>
    <property type="match status" value="1"/>
</dbReference>
<dbReference type="NCBIfam" id="TIGR01965">
    <property type="entry name" value="VCBS_repeat"/>
    <property type="match status" value="4"/>
</dbReference>
<dbReference type="Gene3D" id="2.60.40.10">
    <property type="entry name" value="Immunoglobulins"/>
    <property type="match status" value="3"/>
</dbReference>
<evidence type="ECO:0000256" key="3">
    <source>
        <dbReference type="ARBA" id="ARBA00022525"/>
    </source>
</evidence>
<evidence type="ECO:0000256" key="5">
    <source>
        <dbReference type="SAM" id="MobiDB-lite"/>
    </source>
</evidence>
<keyword evidence="4" id="KW-0677">Repeat</keyword>
<dbReference type="Proteomes" id="UP000680839">
    <property type="component" value="Chromosome"/>
</dbReference>
<dbReference type="SUPFAM" id="SSF51120">
    <property type="entry name" value="beta-Roll"/>
    <property type="match status" value="1"/>
</dbReference>